<evidence type="ECO:0000256" key="1">
    <source>
        <dbReference type="ARBA" id="ARBA00023015"/>
    </source>
</evidence>
<dbReference type="PANTHER" id="PTHR43280">
    <property type="entry name" value="ARAC-FAMILY TRANSCRIPTIONAL REGULATOR"/>
    <property type="match status" value="1"/>
</dbReference>
<dbReference type="InterPro" id="IPR018062">
    <property type="entry name" value="HTH_AraC-typ_CS"/>
</dbReference>
<dbReference type="PANTHER" id="PTHR43280:SF2">
    <property type="entry name" value="HTH-TYPE TRANSCRIPTIONAL REGULATOR EXSA"/>
    <property type="match status" value="1"/>
</dbReference>
<evidence type="ECO:0000259" key="4">
    <source>
        <dbReference type="PROSITE" id="PS01124"/>
    </source>
</evidence>
<evidence type="ECO:0000256" key="2">
    <source>
        <dbReference type="ARBA" id="ARBA00023125"/>
    </source>
</evidence>
<dbReference type="OrthoDB" id="337756at2"/>
<dbReference type="InterPro" id="IPR014710">
    <property type="entry name" value="RmlC-like_jellyroll"/>
</dbReference>
<proteinExistence type="predicted"/>
<feature type="domain" description="HTH araC/xylS-type" evidence="4">
    <location>
        <begin position="201"/>
        <end position="298"/>
    </location>
</feature>
<dbReference type="InterPro" id="IPR018060">
    <property type="entry name" value="HTH_AraC"/>
</dbReference>
<dbReference type="AlphaFoldDB" id="A0A1C1A2P5"/>
<dbReference type="GO" id="GO:0003700">
    <property type="term" value="F:DNA-binding transcription factor activity"/>
    <property type="evidence" value="ECO:0007669"/>
    <property type="project" value="InterPro"/>
</dbReference>
<dbReference type="Pfam" id="PF12833">
    <property type="entry name" value="HTH_18"/>
    <property type="match status" value="1"/>
</dbReference>
<dbReference type="SUPFAM" id="SSF46689">
    <property type="entry name" value="Homeodomain-like"/>
    <property type="match status" value="2"/>
</dbReference>
<dbReference type="Gene3D" id="2.60.120.10">
    <property type="entry name" value="Jelly Rolls"/>
    <property type="match status" value="1"/>
</dbReference>
<dbReference type="Gene3D" id="1.10.10.60">
    <property type="entry name" value="Homeodomain-like"/>
    <property type="match status" value="1"/>
</dbReference>
<dbReference type="SMART" id="SM00342">
    <property type="entry name" value="HTH_ARAC"/>
    <property type="match status" value="1"/>
</dbReference>
<evidence type="ECO:0000313" key="5">
    <source>
        <dbReference type="EMBL" id="OCT14723.1"/>
    </source>
</evidence>
<organism evidence="5 6">
    <name type="scientific">Paenibacillus pectinilyticus</name>
    <dbReference type="NCBI Taxonomy" id="512399"/>
    <lineage>
        <taxon>Bacteria</taxon>
        <taxon>Bacillati</taxon>
        <taxon>Bacillota</taxon>
        <taxon>Bacilli</taxon>
        <taxon>Bacillales</taxon>
        <taxon>Paenibacillaceae</taxon>
        <taxon>Paenibacillus</taxon>
    </lineage>
</organism>
<dbReference type="EMBL" id="LYPC01000016">
    <property type="protein sequence ID" value="OCT14723.1"/>
    <property type="molecule type" value="Genomic_DNA"/>
</dbReference>
<dbReference type="InterPro" id="IPR011051">
    <property type="entry name" value="RmlC_Cupin_sf"/>
</dbReference>
<dbReference type="Proteomes" id="UP000093309">
    <property type="component" value="Unassembled WGS sequence"/>
</dbReference>
<dbReference type="PROSITE" id="PS00041">
    <property type="entry name" value="HTH_ARAC_FAMILY_1"/>
    <property type="match status" value="1"/>
</dbReference>
<dbReference type="PROSITE" id="PS01124">
    <property type="entry name" value="HTH_ARAC_FAMILY_2"/>
    <property type="match status" value="1"/>
</dbReference>
<dbReference type="GO" id="GO:0043565">
    <property type="term" value="F:sequence-specific DNA binding"/>
    <property type="evidence" value="ECO:0007669"/>
    <property type="project" value="InterPro"/>
</dbReference>
<evidence type="ECO:0000313" key="6">
    <source>
        <dbReference type="Proteomes" id="UP000093309"/>
    </source>
</evidence>
<keyword evidence="1" id="KW-0805">Transcription regulation</keyword>
<reference evidence="6" key="1">
    <citation type="submission" date="2016-05" db="EMBL/GenBank/DDBJ databases">
        <title>Paenibacillus oryzae. sp. nov., isolated from the rice root.</title>
        <authorList>
            <person name="Zhang J."/>
            <person name="Zhang X."/>
        </authorList>
    </citation>
    <scope>NUCLEOTIDE SEQUENCE [LARGE SCALE GENOMIC DNA]</scope>
    <source>
        <strain evidence="6">KCTC13222</strain>
    </source>
</reference>
<name>A0A1C1A2P5_9BACL</name>
<dbReference type="InterPro" id="IPR013096">
    <property type="entry name" value="Cupin_2"/>
</dbReference>
<dbReference type="PRINTS" id="PR00032">
    <property type="entry name" value="HTHARAC"/>
</dbReference>
<keyword evidence="6" id="KW-1185">Reference proteome</keyword>
<dbReference type="RefSeq" id="WP_065852703.1">
    <property type="nucleotide sequence ID" value="NZ_LYPC01000016.1"/>
</dbReference>
<keyword evidence="3" id="KW-0804">Transcription</keyword>
<dbReference type="InterPro" id="IPR020449">
    <property type="entry name" value="Tscrpt_reg_AraC-type_HTH"/>
</dbReference>
<evidence type="ECO:0000256" key="3">
    <source>
        <dbReference type="ARBA" id="ARBA00023163"/>
    </source>
</evidence>
<dbReference type="CDD" id="cd02208">
    <property type="entry name" value="cupin_RmlC-like"/>
    <property type="match status" value="1"/>
</dbReference>
<dbReference type="STRING" id="512399.A8709_11105"/>
<dbReference type="InterPro" id="IPR009057">
    <property type="entry name" value="Homeodomain-like_sf"/>
</dbReference>
<keyword evidence="2" id="KW-0238">DNA-binding</keyword>
<sequence>MRPLETQRTVNMVKIKTESARWVYEFPASAQLSHLPEFIMLGYDHFQEASPLITHLHERSYEFVFVDSGKVTWEVDDQLFTSHTGQIFHTQPGEWHRARLNFIEPCRIWWMIISDPSEHAGWLNLQDEDRMEIHHHLQQLPRILSIDSRVRETFTKLRGTIEHHEPLAACRVRHYVLDIILQMLSPSSNRPISFDFQKAMMTLTEAIRAAPEKRWTNKDLADQVSVSESHFYRLFHLMNGQSPANYIDRLRIELACQILLQKDVTVTTVAMDLGYKTSQHFATVFKKYMGLTPSQWRK</sequence>
<gene>
    <name evidence="5" type="ORF">A8709_11105</name>
</gene>
<accession>A0A1C1A2P5</accession>
<protein>
    <recommendedName>
        <fullName evidence="4">HTH araC/xylS-type domain-containing protein</fullName>
    </recommendedName>
</protein>
<dbReference type="Pfam" id="PF07883">
    <property type="entry name" value="Cupin_2"/>
    <property type="match status" value="1"/>
</dbReference>
<comment type="caution">
    <text evidence="5">The sequence shown here is derived from an EMBL/GenBank/DDBJ whole genome shotgun (WGS) entry which is preliminary data.</text>
</comment>
<dbReference type="SUPFAM" id="SSF51182">
    <property type="entry name" value="RmlC-like cupins"/>
    <property type="match status" value="1"/>
</dbReference>